<organism evidence="1 2">
    <name type="scientific">Pseudoalteromonas piscicida</name>
    <dbReference type="NCBI Taxonomy" id="43662"/>
    <lineage>
        <taxon>Bacteria</taxon>
        <taxon>Pseudomonadati</taxon>
        <taxon>Pseudomonadota</taxon>
        <taxon>Gammaproteobacteria</taxon>
        <taxon>Alteromonadales</taxon>
        <taxon>Pseudoalteromonadaceae</taxon>
        <taxon>Pseudoalteromonas</taxon>
    </lineage>
</organism>
<dbReference type="EMBL" id="NKHF01000025">
    <property type="protein sequence ID" value="PCK32684.1"/>
    <property type="molecule type" value="Genomic_DNA"/>
</dbReference>
<sequence length="74" mass="8368">MKTLIAKYLLCLLALYLLVFALCQEYKRWETAQLCSQKCAHLNSASQVRVHTKLSGAICYCVKEAPTHIVIVEP</sequence>
<evidence type="ECO:0000313" key="2">
    <source>
        <dbReference type="Proteomes" id="UP000228621"/>
    </source>
</evidence>
<evidence type="ECO:0000313" key="1">
    <source>
        <dbReference type="EMBL" id="PCK32684.1"/>
    </source>
</evidence>
<accession>A0A2A5JT87</accession>
<name>A0A2A5JT87_PSEO7</name>
<keyword evidence="2" id="KW-1185">Reference proteome</keyword>
<reference evidence="2" key="1">
    <citation type="journal article" date="2019" name="Genome Announc.">
        <title>Draft Genome Sequence of Pseudoalteromonas piscicida Strain 36Y ROTHPW, an Hypersaline Seawater Isolate from the South Coast of Sonora, Mexico.</title>
        <authorList>
            <person name="Sanchez-Diaz R."/>
            <person name="Molina-Garza Z.J."/>
            <person name="Cruz-Suarez L.E."/>
            <person name="Selvin J."/>
            <person name="Kiran G.S."/>
            <person name="Ibarra-Gamez J.C."/>
            <person name="Gomez-Gil B."/>
            <person name="Galaviz-Silva L."/>
        </authorList>
    </citation>
    <scope>NUCLEOTIDE SEQUENCE [LARGE SCALE GENOMIC DNA]</scope>
    <source>
        <strain evidence="2">36Y_RITHPW</strain>
    </source>
</reference>
<protein>
    <submittedName>
        <fullName evidence="1">Uncharacterized protein</fullName>
    </submittedName>
</protein>
<comment type="caution">
    <text evidence="1">The sequence shown here is derived from an EMBL/GenBank/DDBJ whole genome shotgun (WGS) entry which is preliminary data.</text>
</comment>
<proteinExistence type="predicted"/>
<dbReference type="Proteomes" id="UP000228621">
    <property type="component" value="Unassembled WGS sequence"/>
</dbReference>
<dbReference type="RefSeq" id="WP_099641122.1">
    <property type="nucleotide sequence ID" value="NZ_NKHF01000025.1"/>
</dbReference>
<gene>
    <name evidence="1" type="ORF">CEX98_05535</name>
</gene>
<dbReference type="AlphaFoldDB" id="A0A2A5JT87"/>